<evidence type="ECO:0000256" key="1">
    <source>
        <dbReference type="PROSITE-ProRule" id="PRU00175"/>
    </source>
</evidence>
<dbReference type="PANTHER" id="PTHR47662">
    <property type="entry name" value="RING-TYPE DOMAIN-CONTAINING PROTEIN"/>
    <property type="match status" value="1"/>
</dbReference>
<dbReference type="SUPFAM" id="SSF57850">
    <property type="entry name" value="RING/U-box"/>
    <property type="match status" value="1"/>
</dbReference>
<dbReference type="InterPro" id="IPR013083">
    <property type="entry name" value="Znf_RING/FYVE/PHD"/>
</dbReference>
<dbReference type="Pfam" id="PF13639">
    <property type="entry name" value="zf-RING_2"/>
    <property type="match status" value="1"/>
</dbReference>
<gene>
    <name evidence="3" type="ORF">Tco_0704521</name>
</gene>
<dbReference type="PROSITE" id="PS50089">
    <property type="entry name" value="ZF_RING_2"/>
    <property type="match status" value="1"/>
</dbReference>
<keyword evidence="1" id="KW-0862">Zinc</keyword>
<dbReference type="PANTHER" id="PTHR47662:SF1">
    <property type="entry name" value="RING-TYPE DOMAIN-CONTAINING PROTEIN"/>
    <property type="match status" value="1"/>
</dbReference>
<dbReference type="SMART" id="SM00184">
    <property type="entry name" value="RING"/>
    <property type="match status" value="1"/>
</dbReference>
<keyword evidence="1" id="KW-0863">Zinc-finger</keyword>
<keyword evidence="4" id="KW-1185">Reference proteome</keyword>
<proteinExistence type="predicted"/>
<sequence>MSSSKETKPSTNPPYYEELCLLGQMAIDSFKSQPEKAKKQISSLRSYVAFHRAKQNKRSKLAIEALPTVTSPPHDEKCHICLEKFVAGKQVKEMGCKHLFHKECIVDKALGVKAVASCPVCGEKVQVRYDKLLGEDMDWDELDDAFFQRIQGYVQGGDIFRHNGDLLGLNCTQYPQRDQQAYFKLAYTDDDDDDDDNLVYCLRRAGDVDLSFGVTIKQRRGEKEDDMGTKRHISQYSPIWGI</sequence>
<evidence type="ECO:0000313" key="3">
    <source>
        <dbReference type="EMBL" id="GJS71680.1"/>
    </source>
</evidence>
<reference evidence="3" key="1">
    <citation type="journal article" date="2022" name="Int. J. Mol. Sci.">
        <title>Draft Genome of Tanacetum Coccineum: Genomic Comparison of Closely Related Tanacetum-Family Plants.</title>
        <authorList>
            <person name="Yamashiro T."/>
            <person name="Shiraishi A."/>
            <person name="Nakayama K."/>
            <person name="Satake H."/>
        </authorList>
    </citation>
    <scope>NUCLEOTIDE SEQUENCE</scope>
</reference>
<dbReference type="InterPro" id="IPR001841">
    <property type="entry name" value="Znf_RING"/>
</dbReference>
<comment type="caution">
    <text evidence="3">The sequence shown here is derived from an EMBL/GenBank/DDBJ whole genome shotgun (WGS) entry which is preliminary data.</text>
</comment>
<protein>
    <submittedName>
        <fullName evidence="3">E3 ubiquitin protein ligase SIRP1-like protein</fullName>
    </submittedName>
</protein>
<dbReference type="Proteomes" id="UP001151760">
    <property type="component" value="Unassembled WGS sequence"/>
</dbReference>
<dbReference type="Gene3D" id="3.30.40.10">
    <property type="entry name" value="Zinc/RING finger domain, C3HC4 (zinc finger)"/>
    <property type="match status" value="1"/>
</dbReference>
<organism evidence="3 4">
    <name type="scientific">Tanacetum coccineum</name>
    <dbReference type="NCBI Taxonomy" id="301880"/>
    <lineage>
        <taxon>Eukaryota</taxon>
        <taxon>Viridiplantae</taxon>
        <taxon>Streptophyta</taxon>
        <taxon>Embryophyta</taxon>
        <taxon>Tracheophyta</taxon>
        <taxon>Spermatophyta</taxon>
        <taxon>Magnoliopsida</taxon>
        <taxon>eudicotyledons</taxon>
        <taxon>Gunneridae</taxon>
        <taxon>Pentapetalae</taxon>
        <taxon>asterids</taxon>
        <taxon>campanulids</taxon>
        <taxon>Asterales</taxon>
        <taxon>Asteraceae</taxon>
        <taxon>Asteroideae</taxon>
        <taxon>Anthemideae</taxon>
        <taxon>Anthemidinae</taxon>
        <taxon>Tanacetum</taxon>
    </lineage>
</organism>
<reference evidence="3" key="2">
    <citation type="submission" date="2022-01" db="EMBL/GenBank/DDBJ databases">
        <authorList>
            <person name="Yamashiro T."/>
            <person name="Shiraishi A."/>
            <person name="Satake H."/>
            <person name="Nakayama K."/>
        </authorList>
    </citation>
    <scope>NUCLEOTIDE SEQUENCE</scope>
</reference>
<feature type="domain" description="RING-type" evidence="2">
    <location>
        <begin position="78"/>
        <end position="121"/>
    </location>
</feature>
<dbReference type="EMBL" id="BQNB010010024">
    <property type="protein sequence ID" value="GJS71680.1"/>
    <property type="molecule type" value="Genomic_DNA"/>
</dbReference>
<accession>A0ABQ4Y3R5</accession>
<evidence type="ECO:0000313" key="4">
    <source>
        <dbReference type="Proteomes" id="UP001151760"/>
    </source>
</evidence>
<evidence type="ECO:0000259" key="2">
    <source>
        <dbReference type="PROSITE" id="PS50089"/>
    </source>
</evidence>
<name>A0ABQ4Y3R5_9ASTR</name>
<keyword evidence="1" id="KW-0479">Metal-binding</keyword>